<dbReference type="KEGG" id="skr:BRX40_05485"/>
<evidence type="ECO:0000313" key="5">
    <source>
        <dbReference type="Proteomes" id="UP000286681"/>
    </source>
</evidence>
<evidence type="ECO:0000256" key="1">
    <source>
        <dbReference type="SAM" id="Phobius"/>
    </source>
</evidence>
<reference evidence="2" key="1">
    <citation type="submission" date="2016-12" db="EMBL/GenBank/DDBJ databases">
        <title>Whole genome sequencing of Sphingomonas koreensis.</title>
        <authorList>
            <person name="Conlan S."/>
            <person name="Thomas P.J."/>
            <person name="Mullikin J."/>
            <person name="Palmore T.N."/>
            <person name="Frank K.M."/>
            <person name="Segre J.A."/>
        </authorList>
    </citation>
    <scope>NUCLEOTIDE SEQUENCE</scope>
    <source>
        <strain evidence="2">ABOJV</strain>
    </source>
</reference>
<dbReference type="Proteomes" id="UP000185161">
    <property type="component" value="Chromosome"/>
</dbReference>
<feature type="transmembrane region" description="Helical" evidence="1">
    <location>
        <begin position="6"/>
        <end position="23"/>
    </location>
</feature>
<dbReference type="GeneID" id="44132009"/>
<dbReference type="Proteomes" id="UP000286681">
    <property type="component" value="Unassembled WGS sequence"/>
</dbReference>
<organism evidence="2 4">
    <name type="scientific">Sphingomonas koreensis</name>
    <dbReference type="NCBI Taxonomy" id="93064"/>
    <lineage>
        <taxon>Bacteria</taxon>
        <taxon>Pseudomonadati</taxon>
        <taxon>Pseudomonadota</taxon>
        <taxon>Alphaproteobacteria</taxon>
        <taxon>Sphingomonadales</taxon>
        <taxon>Sphingomonadaceae</taxon>
        <taxon>Sphingomonas</taxon>
    </lineage>
</organism>
<dbReference type="OrthoDB" id="7584514at2"/>
<proteinExistence type="predicted"/>
<reference evidence="4" key="2">
    <citation type="submission" date="2016-12" db="EMBL/GenBank/DDBJ databases">
        <title>Whole genome sequencing of Sphingomonas sp. ABOJV.</title>
        <authorList>
            <person name="Conlan S."/>
            <person name="Thomas P.J."/>
            <person name="Mullikin J."/>
            <person name="Palmore T.N."/>
            <person name="Frank K.M."/>
            <person name="Segre J.A."/>
        </authorList>
    </citation>
    <scope>NUCLEOTIDE SEQUENCE [LARGE SCALE GENOMIC DNA]</scope>
    <source>
        <strain evidence="4">ABOJV</strain>
    </source>
</reference>
<dbReference type="EMBL" id="CP018820">
    <property type="protein sequence ID" value="APR51961.1"/>
    <property type="molecule type" value="Genomic_DNA"/>
</dbReference>
<sequence length="61" mass="6392">MTRALALQAGIGIVSGVAGLVLLRRRAATPEGVYATRIAGMMLVALCFFLTGFALVFAYSN</sequence>
<keyword evidence="1" id="KW-0472">Membrane</keyword>
<keyword evidence="4" id="KW-1185">Reference proteome</keyword>
<feature type="transmembrane region" description="Helical" evidence="1">
    <location>
        <begin position="35"/>
        <end position="59"/>
    </location>
</feature>
<keyword evidence="1" id="KW-1133">Transmembrane helix</keyword>
<dbReference type="STRING" id="93064.BRX40_05485"/>
<evidence type="ECO:0000313" key="4">
    <source>
        <dbReference type="Proteomes" id="UP000185161"/>
    </source>
</evidence>
<dbReference type="EMBL" id="QQWO01000001">
    <property type="protein sequence ID" value="RSV08006.1"/>
    <property type="molecule type" value="Genomic_DNA"/>
</dbReference>
<reference evidence="3 5" key="3">
    <citation type="submission" date="2018-07" db="EMBL/GenBank/DDBJ databases">
        <title>Genomic and Epidemiologic Investigation of an Indolent Hospital Outbreak.</title>
        <authorList>
            <person name="Johnson R.C."/>
            <person name="Deming C."/>
            <person name="Conlan S."/>
            <person name="Zellmer C.J."/>
            <person name="Michelin A.V."/>
            <person name="Lee-Lin S."/>
            <person name="Thomas P.J."/>
            <person name="Park M."/>
            <person name="Weingarten R.A."/>
            <person name="Less J."/>
            <person name="Dekker J.P."/>
            <person name="Frank K.M."/>
            <person name="Musser K.A."/>
            <person name="Mcquiston J.R."/>
            <person name="Henderson D.K."/>
            <person name="Lau A.F."/>
            <person name="Palmore T.N."/>
            <person name="Segre J.A."/>
        </authorList>
    </citation>
    <scope>NUCLEOTIDE SEQUENCE [LARGE SCALE GENOMIC DNA]</scope>
    <source>
        <strain evidence="3 5">SK-NIH.Env10_0317</strain>
    </source>
</reference>
<dbReference type="RefSeq" id="WP_075150935.1">
    <property type="nucleotide sequence ID" value="NZ_CP018820.1"/>
</dbReference>
<evidence type="ECO:0000313" key="2">
    <source>
        <dbReference type="EMBL" id="APR51961.1"/>
    </source>
</evidence>
<name>A0A1L6J7L1_9SPHN</name>
<gene>
    <name evidence="2" type="ORF">BRX40_05485</name>
    <name evidence="3" type="ORF">CA257_00525</name>
</gene>
<keyword evidence="1" id="KW-0812">Transmembrane</keyword>
<protein>
    <submittedName>
        <fullName evidence="2">Uncharacterized protein</fullName>
    </submittedName>
</protein>
<accession>A0A1L6J7L1</accession>
<evidence type="ECO:0000313" key="3">
    <source>
        <dbReference type="EMBL" id="RSV08006.1"/>
    </source>
</evidence>
<dbReference type="AlphaFoldDB" id="A0A1L6J7L1"/>